<proteinExistence type="predicted"/>
<feature type="signal peptide" evidence="1">
    <location>
        <begin position="1"/>
        <end position="25"/>
    </location>
</feature>
<accession>A0A9P4QN21</accession>
<evidence type="ECO:0000313" key="3">
    <source>
        <dbReference type="Proteomes" id="UP000799444"/>
    </source>
</evidence>
<feature type="chain" id="PRO_5040249003" evidence="1">
    <location>
        <begin position="26"/>
        <end position="267"/>
    </location>
</feature>
<keyword evidence="3" id="KW-1185">Reference proteome</keyword>
<keyword evidence="1" id="KW-0732">Signal</keyword>
<dbReference type="AlphaFoldDB" id="A0A9P4QN21"/>
<dbReference type="EMBL" id="ML996310">
    <property type="protein sequence ID" value="KAF2727811.1"/>
    <property type="molecule type" value="Genomic_DNA"/>
</dbReference>
<dbReference type="Proteomes" id="UP000799444">
    <property type="component" value="Unassembled WGS sequence"/>
</dbReference>
<reference evidence="2" key="1">
    <citation type="journal article" date="2020" name="Stud. Mycol.">
        <title>101 Dothideomycetes genomes: a test case for predicting lifestyles and emergence of pathogens.</title>
        <authorList>
            <person name="Haridas S."/>
            <person name="Albert R."/>
            <person name="Binder M."/>
            <person name="Bloem J."/>
            <person name="Labutti K."/>
            <person name="Salamov A."/>
            <person name="Andreopoulos B."/>
            <person name="Baker S."/>
            <person name="Barry K."/>
            <person name="Bills G."/>
            <person name="Bluhm B."/>
            <person name="Cannon C."/>
            <person name="Castanera R."/>
            <person name="Culley D."/>
            <person name="Daum C."/>
            <person name="Ezra D."/>
            <person name="Gonzalez J."/>
            <person name="Henrissat B."/>
            <person name="Kuo A."/>
            <person name="Liang C."/>
            <person name="Lipzen A."/>
            <person name="Lutzoni F."/>
            <person name="Magnuson J."/>
            <person name="Mondo S."/>
            <person name="Nolan M."/>
            <person name="Ohm R."/>
            <person name="Pangilinan J."/>
            <person name="Park H.-J."/>
            <person name="Ramirez L."/>
            <person name="Alfaro M."/>
            <person name="Sun H."/>
            <person name="Tritt A."/>
            <person name="Yoshinaga Y."/>
            <person name="Zwiers L.-H."/>
            <person name="Turgeon B."/>
            <person name="Goodwin S."/>
            <person name="Spatafora J."/>
            <person name="Crous P."/>
            <person name="Grigoriev I."/>
        </authorList>
    </citation>
    <scope>NUCLEOTIDE SEQUENCE</scope>
    <source>
        <strain evidence="2">CBS 125425</strain>
    </source>
</reference>
<protein>
    <submittedName>
        <fullName evidence="2">Uncharacterized protein</fullName>
    </submittedName>
</protein>
<comment type="caution">
    <text evidence="2">The sequence shown here is derived from an EMBL/GenBank/DDBJ whole genome shotgun (WGS) entry which is preliminary data.</text>
</comment>
<sequence length="267" mass="29590">MRLPSLGQLIWQLWTLPFLLSLSFAQIQVPIRMDRSMTNSIGQPVYFYSLVMDFPYQAVLSDKQLAWLAKEAYTAMMALPVGITKADDPPLLKRPAVMSALRVDRVGVPGTTVYFASSMRRDIQAERKTYMTKIKVQSFPGGITQGPEAAELEGACHACQVTHTGGHGHDLKCGEPLALTAFYKAEKPNDGNPWEQMKKRNLLMAAYSGEHEKIIKPCTVNVEGKTYGCMQLLDKLEVEWVAEGTAMEPVTSADPLRPNPQICLGSK</sequence>
<gene>
    <name evidence="2" type="ORF">EJ04DRAFT_529123</name>
</gene>
<organism evidence="2 3">
    <name type="scientific">Polyplosphaeria fusca</name>
    <dbReference type="NCBI Taxonomy" id="682080"/>
    <lineage>
        <taxon>Eukaryota</taxon>
        <taxon>Fungi</taxon>
        <taxon>Dikarya</taxon>
        <taxon>Ascomycota</taxon>
        <taxon>Pezizomycotina</taxon>
        <taxon>Dothideomycetes</taxon>
        <taxon>Pleosporomycetidae</taxon>
        <taxon>Pleosporales</taxon>
        <taxon>Tetraplosphaeriaceae</taxon>
        <taxon>Polyplosphaeria</taxon>
    </lineage>
</organism>
<name>A0A9P4QN21_9PLEO</name>
<evidence type="ECO:0000313" key="2">
    <source>
        <dbReference type="EMBL" id="KAF2727811.1"/>
    </source>
</evidence>
<evidence type="ECO:0000256" key="1">
    <source>
        <dbReference type="SAM" id="SignalP"/>
    </source>
</evidence>